<keyword evidence="5 10" id="KW-0812">Transmembrane</keyword>
<feature type="transmembrane region" description="Helical" evidence="10">
    <location>
        <begin position="250"/>
        <end position="272"/>
    </location>
</feature>
<organism evidence="11 12">
    <name type="scientific">Chinchilla lanigera</name>
    <name type="common">Long-tailed chinchilla</name>
    <name type="synonym">Chinchilla villidera</name>
    <dbReference type="NCBI Taxonomy" id="34839"/>
    <lineage>
        <taxon>Eukaryota</taxon>
        <taxon>Metazoa</taxon>
        <taxon>Chordata</taxon>
        <taxon>Craniata</taxon>
        <taxon>Vertebrata</taxon>
        <taxon>Euteleostomi</taxon>
        <taxon>Mammalia</taxon>
        <taxon>Eutheria</taxon>
        <taxon>Euarchontoglires</taxon>
        <taxon>Glires</taxon>
        <taxon>Rodentia</taxon>
        <taxon>Hystricomorpha</taxon>
        <taxon>Chinchillidae</taxon>
        <taxon>Chinchilla</taxon>
    </lineage>
</organism>
<evidence type="ECO:0000256" key="9">
    <source>
        <dbReference type="SAM" id="MobiDB-lite"/>
    </source>
</evidence>
<evidence type="ECO:0000256" key="4">
    <source>
        <dbReference type="ARBA" id="ARBA00022475"/>
    </source>
</evidence>
<dbReference type="Gene3D" id="1.20.1250.20">
    <property type="entry name" value="MFS general substrate transporter like domains"/>
    <property type="match status" value="2"/>
</dbReference>
<feature type="transmembrane region" description="Helical" evidence="10">
    <location>
        <begin position="144"/>
        <end position="165"/>
    </location>
</feature>
<evidence type="ECO:0000256" key="10">
    <source>
        <dbReference type="SAM" id="Phobius"/>
    </source>
</evidence>
<evidence type="ECO:0000256" key="8">
    <source>
        <dbReference type="ARBA" id="ARBA00023136"/>
    </source>
</evidence>
<evidence type="ECO:0000256" key="5">
    <source>
        <dbReference type="ARBA" id="ARBA00022692"/>
    </source>
</evidence>
<feature type="compositionally biased region" description="Acidic residues" evidence="9">
    <location>
        <begin position="416"/>
        <end position="426"/>
    </location>
</feature>
<feature type="compositionally biased region" description="Low complexity" evidence="9">
    <location>
        <begin position="403"/>
        <end position="415"/>
    </location>
</feature>
<dbReference type="GeneTree" id="ENSGT00940000161934"/>
<feature type="region of interest" description="Disordered" evidence="9">
    <location>
        <begin position="402"/>
        <end position="450"/>
    </location>
</feature>
<dbReference type="InterPro" id="IPR036259">
    <property type="entry name" value="MFS_trans_sf"/>
</dbReference>
<name>A0A8C2W450_CHILA</name>
<feature type="transmembrane region" description="Helical" evidence="10">
    <location>
        <begin position="340"/>
        <end position="359"/>
    </location>
</feature>
<evidence type="ECO:0000256" key="2">
    <source>
        <dbReference type="ARBA" id="ARBA00006727"/>
    </source>
</evidence>
<dbReference type="GO" id="GO:0016323">
    <property type="term" value="C:basolateral plasma membrane"/>
    <property type="evidence" value="ECO:0007669"/>
    <property type="project" value="UniProtKB-SubCell"/>
</dbReference>
<dbReference type="PANTHER" id="PTHR11360">
    <property type="entry name" value="MONOCARBOXYLATE TRANSPORTER"/>
    <property type="match status" value="1"/>
</dbReference>
<dbReference type="GO" id="GO:0008028">
    <property type="term" value="F:monocarboxylic acid transmembrane transporter activity"/>
    <property type="evidence" value="ECO:0007669"/>
    <property type="project" value="TreeGrafter"/>
</dbReference>
<proteinExistence type="inferred from homology"/>
<dbReference type="Pfam" id="PF07690">
    <property type="entry name" value="MFS_1"/>
    <property type="match status" value="1"/>
</dbReference>
<feature type="transmembrane region" description="Helical" evidence="10">
    <location>
        <begin position="171"/>
        <end position="192"/>
    </location>
</feature>
<dbReference type="InterPro" id="IPR011701">
    <property type="entry name" value="MFS"/>
</dbReference>
<feature type="transmembrane region" description="Helical" evidence="10">
    <location>
        <begin position="213"/>
        <end position="238"/>
    </location>
</feature>
<evidence type="ECO:0000256" key="3">
    <source>
        <dbReference type="ARBA" id="ARBA00022448"/>
    </source>
</evidence>
<feature type="transmembrane region" description="Helical" evidence="10">
    <location>
        <begin position="87"/>
        <end position="105"/>
    </location>
</feature>
<feature type="transmembrane region" description="Helical" evidence="10">
    <location>
        <begin position="17"/>
        <end position="39"/>
    </location>
</feature>
<dbReference type="PANTHER" id="PTHR11360:SF26">
    <property type="entry name" value="MONOCARBOXYLATE TRANSPORTER 3"/>
    <property type="match status" value="1"/>
</dbReference>
<feature type="transmembrane region" description="Helical" evidence="10">
    <location>
        <begin position="371"/>
        <end position="395"/>
    </location>
</feature>
<dbReference type="InterPro" id="IPR050327">
    <property type="entry name" value="Proton-linked_MCT"/>
</dbReference>
<comment type="subcellular location">
    <subcellularLocation>
        <location evidence="1">Basolateral cell membrane</location>
        <topology evidence="1">Multi-pass membrane protein</topology>
    </subcellularLocation>
</comment>
<keyword evidence="6" id="KW-0769">Symport</keyword>
<evidence type="ECO:0000256" key="7">
    <source>
        <dbReference type="ARBA" id="ARBA00022989"/>
    </source>
</evidence>
<comment type="similarity">
    <text evidence="2">Belongs to the major facilitator superfamily. Monocarboxylate porter (TC 2.A.1.13) family.</text>
</comment>
<dbReference type="GO" id="GO:0015293">
    <property type="term" value="F:symporter activity"/>
    <property type="evidence" value="ECO:0007669"/>
    <property type="project" value="UniProtKB-KW"/>
</dbReference>
<keyword evidence="8 10" id="KW-0472">Membrane</keyword>
<sequence>MGAGGPRRGVGPPDGGWGWMVLAACFVITGFAYGFPKAVSVFFRSLMRDFGAGYSDTAWVSSIMLAMLYGTGPVSSVLVTRFGCRPVMLAGGLLAAAGMILASFARRLLELYLTAGVLTGLGLALNFQPSLIMLGLYFERRRPLANGLAAAGSPVFLSALSPLGQVLLERFGWRGGFLLFGGLLLHCCACGAPPRGRARRRLLDVAVCTDRAFVVYVVTKFLMALGLFVPAILLVNYAKDAGVPDTDAAFLLSIVGFVDIVARPACGALAGLPRLRPHVPYLFSLALLANGLTDLCSARARSYGALVAFCVAFGLSYGMVGALQFEVLMAAVGAPRFPSALGLVLLVEAVAVLIGPPSAGRLVDALKNYEIIFYLAGSEVALSGVFMAAATYCCLRKQPRSPGATAGAATEGAASDTEDTEAEGDSEPLPAGTEEPGGLQALEMRSPRAGSVGAEVEAEAVCVAHWARQAGG</sequence>
<protein>
    <submittedName>
        <fullName evidence="11">Solute carrier family 16 member 8</fullName>
    </submittedName>
</protein>
<keyword evidence="3" id="KW-0813">Transport</keyword>
<dbReference type="OMA" id="SMPQVHI"/>
<dbReference type="GO" id="GO:0016324">
    <property type="term" value="C:apical plasma membrane"/>
    <property type="evidence" value="ECO:0007669"/>
    <property type="project" value="Ensembl"/>
</dbReference>
<feature type="transmembrane region" description="Helical" evidence="10">
    <location>
        <begin position="306"/>
        <end position="328"/>
    </location>
</feature>
<reference evidence="11" key="2">
    <citation type="submission" date="2025-09" db="UniProtKB">
        <authorList>
            <consortium name="Ensembl"/>
        </authorList>
    </citation>
    <scope>IDENTIFICATION</scope>
</reference>
<dbReference type="Proteomes" id="UP000694398">
    <property type="component" value="Unassembled WGS sequence"/>
</dbReference>
<evidence type="ECO:0000256" key="1">
    <source>
        <dbReference type="ARBA" id="ARBA00004554"/>
    </source>
</evidence>
<feature type="transmembrane region" description="Helical" evidence="10">
    <location>
        <begin position="59"/>
        <end position="80"/>
    </location>
</feature>
<reference evidence="11" key="1">
    <citation type="submission" date="2025-08" db="UniProtKB">
        <authorList>
            <consortium name="Ensembl"/>
        </authorList>
    </citation>
    <scope>IDENTIFICATION</scope>
</reference>
<keyword evidence="7 10" id="KW-1133">Transmembrane helix</keyword>
<dbReference type="PROSITE" id="PS51257">
    <property type="entry name" value="PROKAR_LIPOPROTEIN"/>
    <property type="match status" value="1"/>
</dbReference>
<feature type="transmembrane region" description="Helical" evidence="10">
    <location>
        <begin position="111"/>
        <end position="137"/>
    </location>
</feature>
<keyword evidence="12" id="KW-1185">Reference proteome</keyword>
<evidence type="ECO:0000256" key="6">
    <source>
        <dbReference type="ARBA" id="ARBA00022847"/>
    </source>
</evidence>
<dbReference type="FunFam" id="1.20.1250.20:FF:000077">
    <property type="entry name" value="Proton-coupled monocarboxylate transporter 3"/>
    <property type="match status" value="1"/>
</dbReference>
<dbReference type="AlphaFoldDB" id="A0A8C2W450"/>
<keyword evidence="4" id="KW-1003">Cell membrane</keyword>
<dbReference type="SUPFAM" id="SSF103473">
    <property type="entry name" value="MFS general substrate transporter"/>
    <property type="match status" value="1"/>
</dbReference>
<accession>A0A8C2W450</accession>
<evidence type="ECO:0000313" key="12">
    <source>
        <dbReference type="Proteomes" id="UP000694398"/>
    </source>
</evidence>
<evidence type="ECO:0000313" key="11">
    <source>
        <dbReference type="Ensembl" id="ENSCLAP00000022826.1"/>
    </source>
</evidence>
<dbReference type="Ensembl" id="ENSCLAT00000023037.1">
    <property type="protein sequence ID" value="ENSCLAP00000022826.1"/>
    <property type="gene ID" value="ENSCLAG00000015657.1"/>
</dbReference>
<gene>
    <name evidence="11" type="primary">SLC16A8</name>
</gene>